<evidence type="ECO:0000313" key="7">
    <source>
        <dbReference type="EMBL" id="KAA1261469.1"/>
    </source>
</evidence>
<comment type="similarity">
    <text evidence="2">Belongs to the autoinducer-2 exporter (AI-2E) (TC 2.A.86) family.</text>
</comment>
<feature type="transmembrane region" description="Helical" evidence="6">
    <location>
        <begin position="36"/>
        <end position="54"/>
    </location>
</feature>
<gene>
    <name evidence="7" type="ORF">LF1_40190</name>
</gene>
<feature type="transmembrane region" description="Helical" evidence="6">
    <location>
        <begin position="235"/>
        <end position="259"/>
    </location>
</feature>
<protein>
    <recommendedName>
        <fullName evidence="9">Pheromone autoinducer 2 transporter</fullName>
    </recommendedName>
</protein>
<evidence type="ECO:0000256" key="2">
    <source>
        <dbReference type="ARBA" id="ARBA00009773"/>
    </source>
</evidence>
<feature type="transmembrane region" description="Helical" evidence="6">
    <location>
        <begin position="306"/>
        <end position="331"/>
    </location>
</feature>
<dbReference type="OrthoDB" id="9793390at2"/>
<dbReference type="AlphaFoldDB" id="A0A5B1CNS5"/>
<organism evidence="7 8">
    <name type="scientific">Rubripirellula obstinata</name>
    <dbReference type="NCBI Taxonomy" id="406547"/>
    <lineage>
        <taxon>Bacteria</taxon>
        <taxon>Pseudomonadati</taxon>
        <taxon>Planctomycetota</taxon>
        <taxon>Planctomycetia</taxon>
        <taxon>Pirellulales</taxon>
        <taxon>Pirellulaceae</taxon>
        <taxon>Rubripirellula</taxon>
    </lineage>
</organism>
<keyword evidence="5 6" id="KW-0472">Membrane</keyword>
<dbReference type="PANTHER" id="PTHR21716">
    <property type="entry name" value="TRANSMEMBRANE PROTEIN"/>
    <property type="match status" value="1"/>
</dbReference>
<accession>A0A5B1CNS5</accession>
<feature type="transmembrane region" description="Helical" evidence="6">
    <location>
        <begin position="66"/>
        <end position="87"/>
    </location>
</feature>
<evidence type="ECO:0000256" key="4">
    <source>
        <dbReference type="ARBA" id="ARBA00022989"/>
    </source>
</evidence>
<name>A0A5B1CNS5_9BACT</name>
<dbReference type="PANTHER" id="PTHR21716:SF62">
    <property type="entry name" value="TRANSPORT PROTEIN YDBI-RELATED"/>
    <property type="match status" value="1"/>
</dbReference>
<comment type="caution">
    <text evidence="7">The sequence shown here is derived from an EMBL/GenBank/DDBJ whole genome shotgun (WGS) entry which is preliminary data.</text>
</comment>
<proteinExistence type="inferred from homology"/>
<evidence type="ECO:0000313" key="8">
    <source>
        <dbReference type="Proteomes" id="UP000322699"/>
    </source>
</evidence>
<keyword evidence="4 6" id="KW-1133">Transmembrane helix</keyword>
<dbReference type="RefSeq" id="WP_068264924.1">
    <property type="nucleotide sequence ID" value="NZ_LWSK01000072.1"/>
</dbReference>
<dbReference type="Proteomes" id="UP000322699">
    <property type="component" value="Unassembled WGS sequence"/>
</dbReference>
<keyword evidence="8" id="KW-1185">Reference proteome</keyword>
<dbReference type="Pfam" id="PF01594">
    <property type="entry name" value="AI-2E_transport"/>
    <property type="match status" value="1"/>
</dbReference>
<feature type="transmembrane region" description="Helical" evidence="6">
    <location>
        <begin position="266"/>
        <end position="286"/>
    </location>
</feature>
<dbReference type="EMBL" id="VRLW01000001">
    <property type="protein sequence ID" value="KAA1261469.1"/>
    <property type="molecule type" value="Genomic_DNA"/>
</dbReference>
<feature type="transmembrane region" description="Helical" evidence="6">
    <location>
        <begin position="208"/>
        <end position="229"/>
    </location>
</feature>
<sequence length="345" mass="37183">MKTETLASKTLLVCSITVAVTAFVALLFIARNLLPLIFGSVLIAVVLNRLARKVGGVLPASVSRRIRVGAIMSVLVVIAFIGVYGFANSASEQIVRLADRVESSVEEVWQAAKDQPLIERYLDGDAKVGSIVPSSTKSLGLATNFFATTFGGLADCLILVVLAAYFAFSPHNYRAGAIRLVPIGWRDRLSDLMSESSETLWRWMLGRLLAMAIVGILFGIGLAIIGIPMSVELGIFAGLVTFIPNIGGLLAVVPALLLATQQGSTAALSVLALYLAIQFVESYLITPMVQQHQVALPPAMVILAQIVAGLMFGFWGIVFATPMFALALLWVKELYVEEWLEREES</sequence>
<keyword evidence="3 6" id="KW-0812">Transmembrane</keyword>
<evidence type="ECO:0008006" key="9">
    <source>
        <dbReference type="Google" id="ProtNLM"/>
    </source>
</evidence>
<dbReference type="GO" id="GO:0016020">
    <property type="term" value="C:membrane"/>
    <property type="evidence" value="ECO:0007669"/>
    <property type="project" value="UniProtKB-SubCell"/>
</dbReference>
<feature type="transmembrane region" description="Helical" evidence="6">
    <location>
        <begin position="145"/>
        <end position="168"/>
    </location>
</feature>
<evidence type="ECO:0000256" key="3">
    <source>
        <dbReference type="ARBA" id="ARBA00022692"/>
    </source>
</evidence>
<comment type="subcellular location">
    <subcellularLocation>
        <location evidence="1">Membrane</location>
        <topology evidence="1">Multi-pass membrane protein</topology>
    </subcellularLocation>
</comment>
<dbReference type="GO" id="GO:0055085">
    <property type="term" value="P:transmembrane transport"/>
    <property type="evidence" value="ECO:0007669"/>
    <property type="project" value="TreeGrafter"/>
</dbReference>
<evidence type="ECO:0000256" key="1">
    <source>
        <dbReference type="ARBA" id="ARBA00004141"/>
    </source>
</evidence>
<reference evidence="7 8" key="1">
    <citation type="submission" date="2019-08" db="EMBL/GenBank/DDBJ databases">
        <title>Deep-cultivation of Planctomycetes and their phenomic and genomic characterization uncovers novel biology.</title>
        <authorList>
            <person name="Wiegand S."/>
            <person name="Jogler M."/>
            <person name="Boedeker C."/>
            <person name="Pinto D."/>
            <person name="Vollmers J."/>
            <person name="Rivas-Marin E."/>
            <person name="Kohn T."/>
            <person name="Peeters S.H."/>
            <person name="Heuer A."/>
            <person name="Rast P."/>
            <person name="Oberbeckmann S."/>
            <person name="Bunk B."/>
            <person name="Jeske O."/>
            <person name="Meyerdierks A."/>
            <person name="Storesund J.E."/>
            <person name="Kallscheuer N."/>
            <person name="Luecker S."/>
            <person name="Lage O.M."/>
            <person name="Pohl T."/>
            <person name="Merkel B.J."/>
            <person name="Hornburger P."/>
            <person name="Mueller R.-W."/>
            <person name="Bruemmer F."/>
            <person name="Labrenz M."/>
            <person name="Spormann A.M."/>
            <person name="Op Den Camp H."/>
            <person name="Overmann J."/>
            <person name="Amann R."/>
            <person name="Jetten M.S.M."/>
            <person name="Mascher T."/>
            <person name="Medema M.H."/>
            <person name="Devos D.P."/>
            <person name="Kaster A.-K."/>
            <person name="Ovreas L."/>
            <person name="Rohde M."/>
            <person name="Galperin M.Y."/>
            <person name="Jogler C."/>
        </authorList>
    </citation>
    <scope>NUCLEOTIDE SEQUENCE [LARGE SCALE GENOMIC DNA]</scope>
    <source>
        <strain evidence="7 8">LF1</strain>
    </source>
</reference>
<feature type="transmembrane region" description="Helical" evidence="6">
    <location>
        <begin position="12"/>
        <end position="30"/>
    </location>
</feature>
<evidence type="ECO:0000256" key="6">
    <source>
        <dbReference type="SAM" id="Phobius"/>
    </source>
</evidence>
<evidence type="ECO:0000256" key="5">
    <source>
        <dbReference type="ARBA" id="ARBA00023136"/>
    </source>
</evidence>
<dbReference type="InterPro" id="IPR002549">
    <property type="entry name" value="AI-2E-like"/>
</dbReference>